<evidence type="ECO:0000313" key="3">
    <source>
        <dbReference type="EMBL" id="MDR7210284.1"/>
    </source>
</evidence>
<gene>
    <name evidence="3" type="ORF">J2W48_002224</name>
</gene>
<dbReference type="PANTHER" id="PTHR48081:SF6">
    <property type="entry name" value="PEPTIDASE S9 PROLYL OLIGOPEPTIDASE CATALYTIC DOMAIN-CONTAINING PROTEIN"/>
    <property type="match status" value="1"/>
</dbReference>
<sequence>MRSTLKIKRIGTTLFFLLMIAGETFAQSKVINLWDKKIPGAISKSDYKETNSEDSWMQSVTNPRLDMYPAPSEKSTGTAVIICSGGGYAGMAVGHEGKQIAQWLNGLGITAFVLKYRLPDISIMTDKSAGPLQDGQQAVRLVRSHAKNWEINPKKIGIMGFSAGGHLASSLSAHFNEKVYDPADTTSARPDFSLLIYPVISMREDITHMGSRVNLLGENPSSEQVKHFSNELQVTSETPPAFLVHSMDDAAVPVENSMEYALALKKYKIPCELHIYERGGHGYGLAKSGGTESYWSEACSRWLKERGLIN</sequence>
<dbReference type="RefSeq" id="WP_310281183.1">
    <property type="nucleotide sequence ID" value="NZ_JAVDWQ010000006.1"/>
</dbReference>
<dbReference type="SUPFAM" id="SSF53474">
    <property type="entry name" value="alpha/beta-Hydrolases"/>
    <property type="match status" value="1"/>
</dbReference>
<dbReference type="InterPro" id="IPR050300">
    <property type="entry name" value="GDXG_lipolytic_enzyme"/>
</dbReference>
<proteinExistence type="predicted"/>
<reference evidence="3 4" key="1">
    <citation type="submission" date="2023-07" db="EMBL/GenBank/DDBJ databases">
        <title>Sorghum-associated microbial communities from plants grown in Nebraska, USA.</title>
        <authorList>
            <person name="Schachtman D."/>
        </authorList>
    </citation>
    <scope>NUCLEOTIDE SEQUENCE [LARGE SCALE GENOMIC DNA]</scope>
    <source>
        <strain evidence="3 4">4129</strain>
    </source>
</reference>
<dbReference type="Proteomes" id="UP001269081">
    <property type="component" value="Unassembled WGS sequence"/>
</dbReference>
<dbReference type="EMBL" id="JAVDWQ010000006">
    <property type="protein sequence ID" value="MDR7210284.1"/>
    <property type="molecule type" value="Genomic_DNA"/>
</dbReference>
<comment type="caution">
    <text evidence="3">The sequence shown here is derived from an EMBL/GenBank/DDBJ whole genome shotgun (WGS) entry which is preliminary data.</text>
</comment>
<dbReference type="InterPro" id="IPR029058">
    <property type="entry name" value="AB_hydrolase_fold"/>
</dbReference>
<dbReference type="InterPro" id="IPR049492">
    <property type="entry name" value="BD-FAE-like_dom"/>
</dbReference>
<feature type="domain" description="BD-FAE-like" evidence="2">
    <location>
        <begin position="65"/>
        <end position="260"/>
    </location>
</feature>
<accession>A0ABU1Y7Q8</accession>
<keyword evidence="1" id="KW-0378">Hydrolase</keyword>
<dbReference type="Pfam" id="PF20434">
    <property type="entry name" value="BD-FAE"/>
    <property type="match status" value="1"/>
</dbReference>
<dbReference type="Gene3D" id="3.40.50.1820">
    <property type="entry name" value="alpha/beta hydrolase"/>
    <property type="match status" value="1"/>
</dbReference>
<dbReference type="PANTHER" id="PTHR48081">
    <property type="entry name" value="AB HYDROLASE SUPERFAMILY PROTEIN C4A8.06C"/>
    <property type="match status" value="1"/>
</dbReference>
<evidence type="ECO:0000256" key="1">
    <source>
        <dbReference type="ARBA" id="ARBA00022801"/>
    </source>
</evidence>
<keyword evidence="4" id="KW-1185">Reference proteome</keyword>
<evidence type="ECO:0000259" key="2">
    <source>
        <dbReference type="Pfam" id="PF20434"/>
    </source>
</evidence>
<name>A0ABU1Y7Q8_9FLAO</name>
<organism evidence="3 4">
    <name type="scientific">Flavobacterium piscis</name>
    <dbReference type="NCBI Taxonomy" id="1114874"/>
    <lineage>
        <taxon>Bacteria</taxon>
        <taxon>Pseudomonadati</taxon>
        <taxon>Bacteroidota</taxon>
        <taxon>Flavobacteriia</taxon>
        <taxon>Flavobacteriales</taxon>
        <taxon>Flavobacteriaceae</taxon>
        <taxon>Flavobacterium</taxon>
    </lineage>
</organism>
<protein>
    <submittedName>
        <fullName evidence="3">Acetyl esterase/lipase</fullName>
    </submittedName>
</protein>
<evidence type="ECO:0000313" key="4">
    <source>
        <dbReference type="Proteomes" id="UP001269081"/>
    </source>
</evidence>